<protein>
    <submittedName>
        <fullName evidence="1">Uncharacterized protein</fullName>
    </submittedName>
</protein>
<keyword evidence="2" id="KW-1185">Reference proteome</keyword>
<proteinExistence type="predicted"/>
<dbReference type="KEGG" id="vg:23679577"/>
<dbReference type="EMBL" id="KJ567043">
    <property type="protein sequence ID" value="AID58890.1"/>
    <property type="molecule type" value="Genomic_DNA"/>
</dbReference>
<organism evidence="1 2">
    <name type="scientific">Mycobacterium phage Gaia</name>
    <dbReference type="NCBI Taxonomy" id="1486472"/>
    <lineage>
        <taxon>Viruses</taxon>
        <taxon>Duplodnaviria</taxon>
        <taxon>Heunggongvirae</taxon>
        <taxon>Uroviricota</taxon>
        <taxon>Caudoviricetes</taxon>
        <taxon>Gaiavirus</taxon>
        <taxon>Gaiavirus gaia</taxon>
    </lineage>
</organism>
<evidence type="ECO:0000313" key="2">
    <source>
        <dbReference type="Proteomes" id="UP000027491"/>
    </source>
</evidence>
<dbReference type="GeneID" id="23679577"/>
<name>A0A068F8Q2_9CAUD</name>
<dbReference type="OrthoDB" id="17980at10239"/>
<reference evidence="1 2" key="1">
    <citation type="submission" date="2014-03" db="EMBL/GenBank/DDBJ databases">
        <authorList>
            <person name="Yoder B.A."/>
            <person name="Colicchio M.A."/>
            <person name="Schafer C.E."/>
            <person name="Abrahim M.R."/>
            <person name="Adkins N.L."/>
            <person name="Burke K.A."/>
            <person name="Churilla B.M."/>
            <person name="Cohen K.L."/>
            <person name="Fasoranti T.O."/>
            <person name="Genkil J.S."/>
            <person name="Kramer Z.J."/>
            <person name="Prout A.K."/>
            <person name="Schwarz A.G."/>
            <person name="Tish M."/>
            <person name="Vispute N."/>
            <person name="Wilkes K.E."/>
            <person name="Williams C.R."/>
            <person name="Xiao X."/>
            <person name="Yu V.J."/>
            <person name="Lapin J.S."/>
            <person name="Ott C.T."/>
            <person name="Walburn T.D."/>
            <person name="Bradley K.W."/>
            <person name="Clarke D.Q."/>
            <person name="Lewis M.F."/>
            <person name="Barker L.P."/>
            <person name="Bailey C."/>
            <person name="Asai D.J."/>
            <person name="Bowman C.A."/>
            <person name="Russell D.A."/>
            <person name="Pope W.H."/>
            <person name="Jacobs-Sera D."/>
            <person name="Hendrix R.W."/>
            <person name="Hatfull G.F."/>
        </authorList>
    </citation>
    <scope>NUCLEOTIDE SEQUENCE [LARGE SCALE GENOMIC DNA]</scope>
</reference>
<gene>
    <name evidence="1" type="primary">71</name>
    <name evidence="1" type="ORF">PBI_GAIA_71</name>
</gene>
<sequence length="149" mass="17013">MSLFEGAHRLNNVNHEDYCRVEGCDRPRIAKGMCAMHRGRKVRGTYLYGPPRSGPRPYFDWAACGTPAQARKHYRLNIPICEPCKEADNHRRRERSIPGRVSGPWTADEDAQIWDGSVRDVALKLGRSSDAVRKRRALLKQKRGNACLR</sequence>
<dbReference type="Proteomes" id="UP000027491">
    <property type="component" value="Segment"/>
</dbReference>
<accession>A0A068F8Q2</accession>
<dbReference type="RefSeq" id="YP_009124813.1">
    <property type="nucleotide sequence ID" value="NC_026590.1"/>
</dbReference>
<evidence type="ECO:0000313" key="1">
    <source>
        <dbReference type="EMBL" id="AID58890.1"/>
    </source>
</evidence>